<sequence>MRRRLPWVRQRVVARGSAHVAQIAGDHYTYVSERTGPAPRAMAAPPAGPPRLVGRGDETARLLRVLEPGPARSPAASAVVVSAVSGLAGIGKTALALHTAHEAAVVRGWFPGGVLFVDLRGYDPQGKVTAEQALGALLRALGIRGEDMPPTQEERAALYRSELARLADEGKPVLLVADNASTPDQVAPLLPARHEHRALVTSRDTLATLPARQLRLGQLPSADARDLITTTLTRSDPDDARLDRPSDALDAVVGSCGGLPLALKLAAARLTGDPGLPLATFAAELADSRTRLGSLHYDDDSVRTAFALSFRRLAPLPARLFRLLPLAPGSDISTEAASALLGRPARGELADLARAALLSEEPVGSGRWRMHDLIRLFASGLAHEDSARQRARARKRLLRYYATTARSATRYLWGQAEGGTSGPFTSREKAIAWLEAERPNLVAATRMAADGQIDLAVDLTYGVSIFLHRWGYVDDNLAILSAVVPAAEAAGRTVWAAGLRNELALSLADAGRVAEGVEHLREAVRVWRRIVRRRAAAAPSLALVLANLAFWDESPERRRAAAEEAVAITRPLVKGNGLPPPDVELAGALDNLSRALADLGLHTEALAPAREGVEIRRRQVASAPGGYEALLADAVVNLAARLLATGETAGAIDHAHEGVALYRQLAAESPKGSGPDLANALGTLGLCRARAGQWEAAREAHAEATAVLTQLERPRPAPSLNLLTAALAEAPGVRESAEASAVHESGDSAERP</sequence>
<gene>
    <name evidence="3" type="ORF">ACFH04_09290</name>
</gene>
<evidence type="ECO:0000313" key="3">
    <source>
        <dbReference type="EMBL" id="MFC0843906.1"/>
    </source>
</evidence>
<dbReference type="Gene3D" id="1.25.40.10">
    <property type="entry name" value="Tetratricopeptide repeat domain"/>
    <property type="match status" value="2"/>
</dbReference>
<evidence type="ECO:0000313" key="4">
    <source>
        <dbReference type="Proteomes" id="UP001589887"/>
    </source>
</evidence>
<dbReference type="Pfam" id="PF13374">
    <property type="entry name" value="TPR_10"/>
    <property type="match status" value="2"/>
</dbReference>
<keyword evidence="4" id="KW-1185">Reference proteome</keyword>
<dbReference type="PANTHER" id="PTHR22845">
    <property type="entry name" value="APOPTOTIC PROTEASE-ACTIVATING FACTOR 1"/>
    <property type="match status" value="1"/>
</dbReference>
<evidence type="ECO:0000259" key="2">
    <source>
        <dbReference type="Pfam" id="PF13191"/>
    </source>
</evidence>
<dbReference type="Proteomes" id="UP001589887">
    <property type="component" value="Unassembled WGS sequence"/>
</dbReference>
<feature type="region of interest" description="Disordered" evidence="1">
    <location>
        <begin position="733"/>
        <end position="752"/>
    </location>
</feature>
<protein>
    <submittedName>
        <fullName evidence="3">Tetratricopeptide repeat protein</fullName>
    </submittedName>
</protein>
<name>A0ABV6TDN9_9ACTN</name>
<dbReference type="InterPro" id="IPR041664">
    <property type="entry name" value="AAA_16"/>
</dbReference>
<evidence type="ECO:0000256" key="1">
    <source>
        <dbReference type="SAM" id="MobiDB-lite"/>
    </source>
</evidence>
<dbReference type="EMBL" id="JBHMQV010000009">
    <property type="protein sequence ID" value="MFC0843906.1"/>
    <property type="molecule type" value="Genomic_DNA"/>
</dbReference>
<dbReference type="InterPro" id="IPR011990">
    <property type="entry name" value="TPR-like_helical_dom_sf"/>
</dbReference>
<feature type="domain" description="Orc1-like AAA ATPase" evidence="2">
    <location>
        <begin position="51"/>
        <end position="189"/>
    </location>
</feature>
<dbReference type="RefSeq" id="WP_394317741.1">
    <property type="nucleotide sequence ID" value="NZ_JBHMQV010000009.1"/>
</dbReference>
<dbReference type="InterPro" id="IPR027417">
    <property type="entry name" value="P-loop_NTPase"/>
</dbReference>
<organism evidence="3 4">
    <name type="scientific">Streptomyces noboritoensis</name>
    <dbReference type="NCBI Taxonomy" id="67337"/>
    <lineage>
        <taxon>Bacteria</taxon>
        <taxon>Bacillati</taxon>
        <taxon>Actinomycetota</taxon>
        <taxon>Actinomycetes</taxon>
        <taxon>Kitasatosporales</taxon>
        <taxon>Streptomycetaceae</taxon>
        <taxon>Streptomyces</taxon>
    </lineage>
</organism>
<dbReference type="Gene3D" id="3.40.50.300">
    <property type="entry name" value="P-loop containing nucleotide triphosphate hydrolases"/>
    <property type="match status" value="1"/>
</dbReference>
<dbReference type="PRINTS" id="PR00364">
    <property type="entry name" value="DISEASERSIST"/>
</dbReference>
<reference evidence="3 4" key="1">
    <citation type="submission" date="2024-09" db="EMBL/GenBank/DDBJ databases">
        <authorList>
            <person name="Sun Q."/>
            <person name="Mori K."/>
        </authorList>
    </citation>
    <scope>NUCLEOTIDE SEQUENCE [LARGE SCALE GENOMIC DNA]</scope>
    <source>
        <strain evidence="3 4">JCM 4557</strain>
    </source>
</reference>
<proteinExistence type="predicted"/>
<dbReference type="SUPFAM" id="SSF48452">
    <property type="entry name" value="TPR-like"/>
    <property type="match status" value="1"/>
</dbReference>
<dbReference type="SUPFAM" id="SSF52540">
    <property type="entry name" value="P-loop containing nucleoside triphosphate hydrolases"/>
    <property type="match status" value="1"/>
</dbReference>
<comment type="caution">
    <text evidence="3">The sequence shown here is derived from an EMBL/GenBank/DDBJ whole genome shotgun (WGS) entry which is preliminary data.</text>
</comment>
<dbReference type="Pfam" id="PF13191">
    <property type="entry name" value="AAA_16"/>
    <property type="match status" value="1"/>
</dbReference>
<accession>A0ABV6TDN9</accession>
<dbReference type="PANTHER" id="PTHR22845:SF5">
    <property type="entry name" value="APOPTOTIC PROTEASE-ACTIVATING FACTOR 1"/>
    <property type="match status" value="1"/>
</dbReference>